<name>A0A183PIR0_9TREM</name>
<sequence>MHFTDILLSEVAVSGLEGITLDQLWNNLEDSRTGFPWKIDKWGNTLVLVASQKERNRLLFGSPNIPRDFSAGLYVMLESIAKQKYNGLSTTHHDGLLSSSLTTGTIWYMRQKLEKMGIIKSQLIGLTSKGIKRTLRFGVKHGWLDVINTSFRDACSVLLGKSEDDVDDDDMLSILHNTNCPVDPHHRYPCMVNLVSLKTQFRMDSWISECGQGENAFGLKKCKKEEYDVDSDDALDEDLEAIDFQTELSSTKREIPDYNITELKLEEHQSASTVCDTQTSINTSSCLPPPNKSQCLVYAKRLLAFIPSLNIDESITVQIVRILALREHTMGELLAITKTSLCNIRRTLKSLVTIGALKTVKRSMDSTFVL</sequence>
<proteinExistence type="predicted"/>
<reference evidence="1 2" key="1">
    <citation type="submission" date="2018-11" db="EMBL/GenBank/DDBJ databases">
        <authorList>
            <consortium name="Pathogen Informatics"/>
        </authorList>
    </citation>
    <scope>NUCLEOTIDE SEQUENCE [LARGE SCALE GENOMIC DNA]</scope>
    <source>
        <strain>Denwood</strain>
        <strain evidence="2">Zambia</strain>
    </source>
</reference>
<evidence type="ECO:0000313" key="2">
    <source>
        <dbReference type="Proteomes" id="UP000269396"/>
    </source>
</evidence>
<gene>
    <name evidence="1" type="ORF">SMTD_LOCUS14246</name>
</gene>
<dbReference type="STRING" id="31246.A0A183PIR0"/>
<keyword evidence="2" id="KW-1185">Reference proteome</keyword>
<evidence type="ECO:0000313" key="1">
    <source>
        <dbReference type="EMBL" id="VDP65314.1"/>
    </source>
</evidence>
<organism evidence="1 2">
    <name type="scientific">Schistosoma mattheei</name>
    <dbReference type="NCBI Taxonomy" id="31246"/>
    <lineage>
        <taxon>Eukaryota</taxon>
        <taxon>Metazoa</taxon>
        <taxon>Spiralia</taxon>
        <taxon>Lophotrochozoa</taxon>
        <taxon>Platyhelminthes</taxon>
        <taxon>Trematoda</taxon>
        <taxon>Digenea</taxon>
        <taxon>Strigeidida</taxon>
        <taxon>Schistosomatoidea</taxon>
        <taxon>Schistosomatidae</taxon>
        <taxon>Schistosoma</taxon>
    </lineage>
</organism>
<accession>A0A183PIR0</accession>
<dbReference type="EMBL" id="UZAL01034420">
    <property type="protein sequence ID" value="VDP65314.1"/>
    <property type="molecule type" value="Genomic_DNA"/>
</dbReference>
<dbReference type="AlphaFoldDB" id="A0A183PIR0"/>
<protein>
    <submittedName>
        <fullName evidence="1">Uncharacterized protein</fullName>
    </submittedName>
</protein>
<dbReference type="Proteomes" id="UP000269396">
    <property type="component" value="Unassembled WGS sequence"/>
</dbReference>